<sequence length="183" mass="20381">MAKFFPTPPQVQEPSARTAVEYDIILRDKGLNVLARVYPVEGEVNPVLMRWTRNWRDVGTFEIVVSRDSPNLADLLTLGNYIEIQRNGTFEAFYVIQSADLLIGMMRYERDTREHFNVAYAAGQGEGTARDLVRKVDVAGASEIGRLEAFVDARDLPDADFTQLEARADAKLAEAAISTSLVA</sequence>
<name>A0A0F8ZZ40_9ZZZZ</name>
<reference evidence="1" key="1">
    <citation type="journal article" date="2015" name="Nature">
        <title>Complex archaea that bridge the gap between prokaryotes and eukaryotes.</title>
        <authorList>
            <person name="Spang A."/>
            <person name="Saw J.H."/>
            <person name="Jorgensen S.L."/>
            <person name="Zaremba-Niedzwiedzka K."/>
            <person name="Martijn J."/>
            <person name="Lind A.E."/>
            <person name="van Eijk R."/>
            <person name="Schleper C."/>
            <person name="Guy L."/>
            <person name="Ettema T.J."/>
        </authorList>
    </citation>
    <scope>NUCLEOTIDE SEQUENCE</scope>
</reference>
<protein>
    <submittedName>
        <fullName evidence="1">Uncharacterized protein</fullName>
    </submittedName>
</protein>
<gene>
    <name evidence="1" type="ORF">LCGC14_2976490</name>
</gene>
<evidence type="ECO:0000313" key="1">
    <source>
        <dbReference type="EMBL" id="KKK65206.1"/>
    </source>
</evidence>
<comment type="caution">
    <text evidence="1">The sequence shown here is derived from an EMBL/GenBank/DDBJ whole genome shotgun (WGS) entry which is preliminary data.</text>
</comment>
<dbReference type="AlphaFoldDB" id="A0A0F8ZZ40"/>
<feature type="non-terminal residue" evidence="1">
    <location>
        <position position="183"/>
    </location>
</feature>
<accession>A0A0F8ZZ40</accession>
<organism evidence="1">
    <name type="scientific">marine sediment metagenome</name>
    <dbReference type="NCBI Taxonomy" id="412755"/>
    <lineage>
        <taxon>unclassified sequences</taxon>
        <taxon>metagenomes</taxon>
        <taxon>ecological metagenomes</taxon>
    </lineage>
</organism>
<proteinExistence type="predicted"/>
<dbReference type="EMBL" id="LAZR01060667">
    <property type="protein sequence ID" value="KKK65206.1"/>
    <property type="molecule type" value="Genomic_DNA"/>
</dbReference>